<protein>
    <submittedName>
        <fullName evidence="2">Uncharacterized protein</fullName>
    </submittedName>
</protein>
<sequence length="128" mass="14042">MMDAPLAASAHKENVHNRGKATVLMKPDKLKPVRTAGKERKALADLKNIYEPTFATSKDIDLKQKSAMKGNQAKSNAMTKVKERKAVPDRGAGHLTSIYTPEEIEDPLDIDGIGLDEYPLSGLKLKDD</sequence>
<feature type="compositionally biased region" description="Basic and acidic residues" evidence="1">
    <location>
        <begin position="80"/>
        <end position="92"/>
    </location>
</feature>
<reference evidence="2 3" key="2">
    <citation type="journal article" date="2017" name="Nature">
        <title>The Apostasia genome and the evolution of orchids.</title>
        <authorList>
            <person name="Zhang G.Q."/>
            <person name="Liu K.W."/>
            <person name="Li Z."/>
            <person name="Lohaus R."/>
            <person name="Hsiao Y.Y."/>
            <person name="Niu S.C."/>
            <person name="Wang J.Y."/>
            <person name="Lin Y.C."/>
            <person name="Xu Q."/>
            <person name="Chen L.J."/>
            <person name="Yoshida K."/>
            <person name="Fujiwara S."/>
            <person name="Wang Z.W."/>
            <person name="Zhang Y.Q."/>
            <person name="Mitsuda N."/>
            <person name="Wang M."/>
            <person name="Liu G.H."/>
            <person name="Pecoraro L."/>
            <person name="Huang H.X."/>
            <person name="Xiao X.J."/>
            <person name="Lin M."/>
            <person name="Wu X.Y."/>
            <person name="Wu W.L."/>
            <person name="Chen Y.Y."/>
            <person name="Chang S.B."/>
            <person name="Sakamoto S."/>
            <person name="Ohme-Takagi M."/>
            <person name="Yagi M."/>
            <person name="Zeng S.J."/>
            <person name="Shen C.Y."/>
            <person name="Yeh C.M."/>
            <person name="Luo Y.B."/>
            <person name="Tsai W.C."/>
            <person name="Van de Peer Y."/>
            <person name="Liu Z.J."/>
        </authorList>
    </citation>
    <scope>NUCLEOTIDE SEQUENCE [LARGE SCALE GENOMIC DNA]</scope>
    <source>
        <tissue evidence="2">The whole plant</tissue>
    </source>
</reference>
<gene>
    <name evidence="2" type="ORF">MA16_Dca022018</name>
</gene>
<evidence type="ECO:0000313" key="3">
    <source>
        <dbReference type="Proteomes" id="UP000233837"/>
    </source>
</evidence>
<reference evidence="2 3" key="1">
    <citation type="journal article" date="2016" name="Sci. Rep.">
        <title>The Dendrobium catenatum Lindl. genome sequence provides insights into polysaccharide synthase, floral development and adaptive evolution.</title>
        <authorList>
            <person name="Zhang G.Q."/>
            <person name="Xu Q."/>
            <person name="Bian C."/>
            <person name="Tsai W.C."/>
            <person name="Yeh C.M."/>
            <person name="Liu K.W."/>
            <person name="Yoshida K."/>
            <person name="Zhang L.S."/>
            <person name="Chang S.B."/>
            <person name="Chen F."/>
            <person name="Shi Y."/>
            <person name="Su Y.Y."/>
            <person name="Zhang Y.Q."/>
            <person name="Chen L.J."/>
            <person name="Yin Y."/>
            <person name="Lin M."/>
            <person name="Huang H."/>
            <person name="Deng H."/>
            <person name="Wang Z.W."/>
            <person name="Zhu S.L."/>
            <person name="Zhao X."/>
            <person name="Deng C."/>
            <person name="Niu S.C."/>
            <person name="Huang J."/>
            <person name="Wang M."/>
            <person name="Liu G.H."/>
            <person name="Yang H.J."/>
            <person name="Xiao X.J."/>
            <person name="Hsiao Y.Y."/>
            <person name="Wu W.L."/>
            <person name="Chen Y.Y."/>
            <person name="Mitsuda N."/>
            <person name="Ohme-Takagi M."/>
            <person name="Luo Y.B."/>
            <person name="Van de Peer Y."/>
            <person name="Liu Z.J."/>
        </authorList>
    </citation>
    <scope>NUCLEOTIDE SEQUENCE [LARGE SCALE GENOMIC DNA]</scope>
    <source>
        <tissue evidence="2">The whole plant</tissue>
    </source>
</reference>
<evidence type="ECO:0000256" key="1">
    <source>
        <dbReference type="SAM" id="MobiDB-lite"/>
    </source>
</evidence>
<organism evidence="2 3">
    <name type="scientific">Dendrobium catenatum</name>
    <dbReference type="NCBI Taxonomy" id="906689"/>
    <lineage>
        <taxon>Eukaryota</taxon>
        <taxon>Viridiplantae</taxon>
        <taxon>Streptophyta</taxon>
        <taxon>Embryophyta</taxon>
        <taxon>Tracheophyta</taxon>
        <taxon>Spermatophyta</taxon>
        <taxon>Magnoliopsida</taxon>
        <taxon>Liliopsida</taxon>
        <taxon>Asparagales</taxon>
        <taxon>Orchidaceae</taxon>
        <taxon>Epidendroideae</taxon>
        <taxon>Malaxideae</taxon>
        <taxon>Dendrobiinae</taxon>
        <taxon>Dendrobium</taxon>
    </lineage>
</organism>
<dbReference type="AlphaFoldDB" id="A0A2I0X680"/>
<dbReference type="EMBL" id="KZ502111">
    <property type="protein sequence ID" value="PKU83438.1"/>
    <property type="molecule type" value="Genomic_DNA"/>
</dbReference>
<feature type="region of interest" description="Disordered" evidence="1">
    <location>
        <begin position="1"/>
        <end position="35"/>
    </location>
</feature>
<proteinExistence type="predicted"/>
<dbReference type="Proteomes" id="UP000233837">
    <property type="component" value="Unassembled WGS sequence"/>
</dbReference>
<accession>A0A2I0X680</accession>
<name>A0A2I0X680_9ASPA</name>
<feature type="region of interest" description="Disordered" evidence="1">
    <location>
        <begin position="65"/>
        <end position="100"/>
    </location>
</feature>
<keyword evidence="3" id="KW-1185">Reference proteome</keyword>
<feature type="compositionally biased region" description="Basic and acidic residues" evidence="1">
    <location>
        <begin position="26"/>
        <end position="35"/>
    </location>
</feature>
<evidence type="ECO:0000313" key="2">
    <source>
        <dbReference type="EMBL" id="PKU83438.1"/>
    </source>
</evidence>